<protein>
    <submittedName>
        <fullName evidence="1">Uncharacterized protein</fullName>
    </submittedName>
</protein>
<keyword evidence="2" id="KW-1185">Reference proteome</keyword>
<name>A0A388TDF5_TERA1</name>
<evidence type="ECO:0000313" key="1">
    <source>
        <dbReference type="EMBL" id="GBR74942.1"/>
    </source>
</evidence>
<comment type="caution">
    <text evidence="1">The sequence shown here is derived from an EMBL/GenBank/DDBJ whole genome shotgun (WGS) entry which is preliminary data.</text>
</comment>
<dbReference type="Proteomes" id="UP000269352">
    <property type="component" value="Unassembled WGS sequence"/>
</dbReference>
<organism evidence="1 2">
    <name type="scientific">Termititenax aidoneus</name>
    <dbReference type="NCBI Taxonomy" id="2218524"/>
    <lineage>
        <taxon>Bacteria</taxon>
        <taxon>Bacillati</taxon>
        <taxon>Candidatus Margulisiibacteriota</taxon>
        <taxon>Candidatus Termititenacia</taxon>
        <taxon>Candidatus Termititenacales</taxon>
        <taxon>Candidatus Termititenacaceae</taxon>
        <taxon>Candidatus Termititenax</taxon>
    </lineage>
</organism>
<dbReference type="AlphaFoldDB" id="A0A388TDF5"/>
<gene>
    <name evidence="1" type="ORF">NO1_2029</name>
</gene>
<sequence>LSVNRAAQETASEVRLALKDLLDQKMTERLVSESTDPKEARKDLQALLELGKKVGFNATEYMKGWYKSKEDNGLFVFERPQTDAVNIQANLQQNNQNSGRNPEADLEAPPEETEDYLINRLRALYIRSALKNDWRTSLDTSLKIIKTKNKMIKLGIFSNDINDKVREESRLIAGLKMMEMLKEVFLERATLYRLAGPAYQLIDAKMIGLMRNAKKLGMELTEYEFTLLRDRANESVYEVSKRELKLTNVALAVKDSPMLRDKKKKLIQLMERLQKESDIQDDSALAENELTDRVQIKAA</sequence>
<accession>A0A388TDF5</accession>
<dbReference type="EMBL" id="BGZN01000110">
    <property type="protein sequence ID" value="GBR74942.1"/>
    <property type="molecule type" value="Genomic_DNA"/>
</dbReference>
<feature type="non-terminal residue" evidence="1">
    <location>
        <position position="1"/>
    </location>
</feature>
<reference evidence="1 2" key="1">
    <citation type="journal article" date="2019" name="ISME J.">
        <title>Genome analyses of uncultured TG2/ZB3 bacteria in 'Margulisbacteria' specifically attached to ectosymbiotic spirochetes of protists in the termite gut.</title>
        <authorList>
            <person name="Utami Y.D."/>
            <person name="Kuwahara H."/>
            <person name="Igai K."/>
            <person name="Murakami T."/>
            <person name="Sugaya K."/>
            <person name="Morikawa T."/>
            <person name="Nagura Y."/>
            <person name="Yuki M."/>
            <person name="Deevong P."/>
            <person name="Inoue T."/>
            <person name="Kihara K."/>
            <person name="Lo N."/>
            <person name="Yamada A."/>
            <person name="Ohkuma M."/>
            <person name="Hongoh Y."/>
        </authorList>
    </citation>
    <scope>NUCLEOTIDE SEQUENCE [LARGE SCALE GENOMIC DNA]</scope>
    <source>
        <strain evidence="1">NkOx7-01</strain>
    </source>
</reference>
<proteinExistence type="predicted"/>
<evidence type="ECO:0000313" key="2">
    <source>
        <dbReference type="Proteomes" id="UP000269352"/>
    </source>
</evidence>